<dbReference type="GO" id="GO:0003677">
    <property type="term" value="F:DNA binding"/>
    <property type="evidence" value="ECO:0007669"/>
    <property type="project" value="InterPro"/>
</dbReference>
<dbReference type="Gene3D" id="1.10.443.10">
    <property type="entry name" value="Intergrase catalytic core"/>
    <property type="match status" value="1"/>
</dbReference>
<keyword evidence="1" id="KW-0233">DNA recombination</keyword>
<evidence type="ECO:0008006" key="4">
    <source>
        <dbReference type="Google" id="ProtNLM"/>
    </source>
</evidence>
<protein>
    <recommendedName>
        <fullName evidence="4">Core-binding (CB) domain-containing protein</fullName>
    </recommendedName>
</protein>
<dbReference type="STRING" id="1943.AQJ64_31665"/>
<sequence>MTRATIKEALLEVSRLWLHKAAAGEMSIETVDLYIQVTERFHRYADAHHISRMDDVTRDLTESFITAPGRDRRNNITLIPGNSTRRQRRSAIASLFAHARALGMTRAAPLLDSPPIKRDPHSPGTGLTGRDIENLQFHAERGMPATRHAALLALLLAGLNSAETAAATTTDLDLPAAEVSTAGGTRTHPRTCSLNEWGAYVLGLRAARLERAGHGPHRLVTSTKSSRYGAQASVGAGFNDIARNAGLATRKRKVEPRDITRYVARQVLHETGQLSEVARRLGLSSLDAAAGLAGLAWQNGEASP</sequence>
<dbReference type="InterPro" id="IPR011010">
    <property type="entry name" value="DNA_brk_join_enz"/>
</dbReference>
<reference evidence="2 3" key="1">
    <citation type="submission" date="2015-10" db="EMBL/GenBank/DDBJ databases">
        <title>Draft genome sequence of Streptomyces griseoruber DSM 40281, type strain for the species Streptomyces griseoruber.</title>
        <authorList>
            <person name="Ruckert C."/>
            <person name="Winkler A."/>
            <person name="Kalinowski J."/>
            <person name="Kampfer P."/>
            <person name="Glaeser S."/>
        </authorList>
    </citation>
    <scope>NUCLEOTIDE SEQUENCE [LARGE SCALE GENOMIC DNA]</scope>
    <source>
        <strain evidence="2 3">DSM 40281</strain>
    </source>
</reference>
<evidence type="ECO:0000313" key="3">
    <source>
        <dbReference type="Proteomes" id="UP000052982"/>
    </source>
</evidence>
<dbReference type="GO" id="GO:0006310">
    <property type="term" value="P:DNA recombination"/>
    <property type="evidence" value="ECO:0007669"/>
    <property type="project" value="UniProtKB-KW"/>
</dbReference>
<name>A0A101SR49_9ACTN</name>
<dbReference type="SUPFAM" id="SSF56349">
    <property type="entry name" value="DNA breaking-rejoining enzymes"/>
    <property type="match status" value="1"/>
</dbReference>
<dbReference type="OrthoDB" id="5178491at2"/>
<accession>A0A101SR49</accession>
<evidence type="ECO:0000313" key="2">
    <source>
        <dbReference type="EMBL" id="KUN78528.1"/>
    </source>
</evidence>
<evidence type="ECO:0000256" key="1">
    <source>
        <dbReference type="ARBA" id="ARBA00023172"/>
    </source>
</evidence>
<dbReference type="InterPro" id="IPR013762">
    <property type="entry name" value="Integrase-like_cat_sf"/>
</dbReference>
<comment type="caution">
    <text evidence="2">The sequence shown here is derived from an EMBL/GenBank/DDBJ whole genome shotgun (WGS) entry which is preliminary data.</text>
</comment>
<dbReference type="EMBL" id="LMWW01000053">
    <property type="protein sequence ID" value="KUN78528.1"/>
    <property type="molecule type" value="Genomic_DNA"/>
</dbReference>
<keyword evidence="3" id="KW-1185">Reference proteome</keyword>
<dbReference type="Proteomes" id="UP000052982">
    <property type="component" value="Unassembled WGS sequence"/>
</dbReference>
<dbReference type="GO" id="GO:0015074">
    <property type="term" value="P:DNA integration"/>
    <property type="evidence" value="ECO:0007669"/>
    <property type="project" value="InterPro"/>
</dbReference>
<dbReference type="AlphaFoldDB" id="A0A101SR49"/>
<gene>
    <name evidence="2" type="ORF">AQJ64_31665</name>
</gene>
<organism evidence="2 3">
    <name type="scientific">Streptomyces griseoruber</name>
    <dbReference type="NCBI Taxonomy" id="1943"/>
    <lineage>
        <taxon>Bacteria</taxon>
        <taxon>Bacillati</taxon>
        <taxon>Actinomycetota</taxon>
        <taxon>Actinomycetes</taxon>
        <taxon>Kitasatosporales</taxon>
        <taxon>Streptomycetaceae</taxon>
        <taxon>Streptomyces</taxon>
    </lineage>
</organism>
<proteinExistence type="predicted"/>